<dbReference type="PANTHER" id="PTHR33446:SF2">
    <property type="entry name" value="PROTEIN TONB"/>
    <property type="match status" value="1"/>
</dbReference>
<sequence length="144" mass="16054">MIRLLLWITLLGTVIPGMAQTKTADIPLTKESDGDDRIFVLIEQPPSYLKGTDSLQRFISKNLRYPEKDKQARLQGIAYVYFVVAKDSTLSNVTCMRSPSPAMGEEAVRLIKESGKWIPGKQNSVTAKMSHTLPIKFSLPSDVN</sequence>
<dbReference type="GO" id="GO:0031992">
    <property type="term" value="F:energy transducer activity"/>
    <property type="evidence" value="ECO:0007669"/>
    <property type="project" value="TreeGrafter"/>
</dbReference>
<keyword evidence="3" id="KW-0813">Transport</keyword>
<dbReference type="InterPro" id="IPR051045">
    <property type="entry name" value="TonB-dependent_transducer"/>
</dbReference>
<dbReference type="InterPro" id="IPR037682">
    <property type="entry name" value="TonB_C"/>
</dbReference>
<dbReference type="GO" id="GO:0055085">
    <property type="term" value="P:transmembrane transport"/>
    <property type="evidence" value="ECO:0007669"/>
    <property type="project" value="InterPro"/>
</dbReference>
<dbReference type="OrthoDB" id="1039448at2"/>
<dbReference type="GO" id="GO:0098797">
    <property type="term" value="C:plasma membrane protein complex"/>
    <property type="evidence" value="ECO:0007669"/>
    <property type="project" value="TreeGrafter"/>
</dbReference>
<evidence type="ECO:0000256" key="2">
    <source>
        <dbReference type="ARBA" id="ARBA00006555"/>
    </source>
</evidence>
<evidence type="ECO:0000256" key="9">
    <source>
        <dbReference type="ARBA" id="ARBA00023136"/>
    </source>
</evidence>
<keyword evidence="13" id="KW-1185">Reference proteome</keyword>
<reference evidence="12 13" key="1">
    <citation type="submission" date="2016-10" db="EMBL/GenBank/DDBJ databases">
        <authorList>
            <person name="de Groot N.N."/>
        </authorList>
    </citation>
    <scope>NUCLEOTIDE SEQUENCE [LARGE SCALE GENOMIC DNA]</scope>
    <source>
        <strain evidence="12 13">DSM 21039</strain>
    </source>
</reference>
<dbReference type="Proteomes" id="UP000198984">
    <property type="component" value="Unassembled WGS sequence"/>
</dbReference>
<evidence type="ECO:0000256" key="10">
    <source>
        <dbReference type="SAM" id="SignalP"/>
    </source>
</evidence>
<dbReference type="SUPFAM" id="SSF74653">
    <property type="entry name" value="TolA/TonB C-terminal domain"/>
    <property type="match status" value="1"/>
</dbReference>
<evidence type="ECO:0000256" key="3">
    <source>
        <dbReference type="ARBA" id="ARBA00022448"/>
    </source>
</evidence>
<evidence type="ECO:0000256" key="7">
    <source>
        <dbReference type="ARBA" id="ARBA00022927"/>
    </source>
</evidence>
<keyword evidence="6" id="KW-0812">Transmembrane</keyword>
<evidence type="ECO:0000259" key="11">
    <source>
        <dbReference type="PROSITE" id="PS52015"/>
    </source>
</evidence>
<organism evidence="12 13">
    <name type="scientific">Chitinophaga rupis</name>
    <dbReference type="NCBI Taxonomy" id="573321"/>
    <lineage>
        <taxon>Bacteria</taxon>
        <taxon>Pseudomonadati</taxon>
        <taxon>Bacteroidota</taxon>
        <taxon>Chitinophagia</taxon>
        <taxon>Chitinophagales</taxon>
        <taxon>Chitinophagaceae</taxon>
        <taxon>Chitinophaga</taxon>
    </lineage>
</organism>
<comment type="similarity">
    <text evidence="2">Belongs to the TonB family.</text>
</comment>
<proteinExistence type="inferred from homology"/>
<dbReference type="NCBIfam" id="TIGR01352">
    <property type="entry name" value="tonB_Cterm"/>
    <property type="match status" value="1"/>
</dbReference>
<feature type="signal peptide" evidence="10">
    <location>
        <begin position="1"/>
        <end position="19"/>
    </location>
</feature>
<accession>A0A1H8J0C5</accession>
<dbReference type="Pfam" id="PF03544">
    <property type="entry name" value="TonB_C"/>
    <property type="match status" value="1"/>
</dbReference>
<evidence type="ECO:0000256" key="5">
    <source>
        <dbReference type="ARBA" id="ARBA00022519"/>
    </source>
</evidence>
<keyword evidence="4" id="KW-1003">Cell membrane</keyword>
<evidence type="ECO:0000313" key="13">
    <source>
        <dbReference type="Proteomes" id="UP000198984"/>
    </source>
</evidence>
<keyword evidence="8" id="KW-1133">Transmembrane helix</keyword>
<keyword evidence="9" id="KW-0472">Membrane</keyword>
<dbReference type="PANTHER" id="PTHR33446">
    <property type="entry name" value="PROTEIN TONB-RELATED"/>
    <property type="match status" value="1"/>
</dbReference>
<protein>
    <submittedName>
        <fullName evidence="12">TonB family C-terminal domain-containing protein</fullName>
    </submittedName>
</protein>
<dbReference type="PROSITE" id="PS52015">
    <property type="entry name" value="TONB_CTD"/>
    <property type="match status" value="1"/>
</dbReference>
<name>A0A1H8J0C5_9BACT</name>
<evidence type="ECO:0000256" key="8">
    <source>
        <dbReference type="ARBA" id="ARBA00022989"/>
    </source>
</evidence>
<evidence type="ECO:0000256" key="4">
    <source>
        <dbReference type="ARBA" id="ARBA00022475"/>
    </source>
</evidence>
<feature type="chain" id="PRO_5011480219" evidence="10">
    <location>
        <begin position="20"/>
        <end position="144"/>
    </location>
</feature>
<dbReference type="EMBL" id="FOBB01000012">
    <property type="protein sequence ID" value="SEN73617.1"/>
    <property type="molecule type" value="Genomic_DNA"/>
</dbReference>
<dbReference type="Gene3D" id="3.30.1150.10">
    <property type="match status" value="1"/>
</dbReference>
<evidence type="ECO:0000256" key="6">
    <source>
        <dbReference type="ARBA" id="ARBA00022692"/>
    </source>
</evidence>
<dbReference type="STRING" id="573321.SAMN04488505_112128"/>
<keyword evidence="7" id="KW-0653">Protein transport</keyword>
<feature type="domain" description="TonB C-terminal" evidence="11">
    <location>
        <begin position="50"/>
        <end position="144"/>
    </location>
</feature>
<evidence type="ECO:0000313" key="12">
    <source>
        <dbReference type="EMBL" id="SEN73617.1"/>
    </source>
</evidence>
<gene>
    <name evidence="12" type="ORF">SAMN04488505_112128</name>
</gene>
<keyword evidence="5" id="KW-0997">Cell inner membrane</keyword>
<evidence type="ECO:0000256" key="1">
    <source>
        <dbReference type="ARBA" id="ARBA00004383"/>
    </source>
</evidence>
<comment type="subcellular location">
    <subcellularLocation>
        <location evidence="1">Cell inner membrane</location>
        <topology evidence="1">Single-pass membrane protein</topology>
        <orientation evidence="1">Periplasmic side</orientation>
    </subcellularLocation>
</comment>
<keyword evidence="10" id="KW-0732">Signal</keyword>
<dbReference type="InterPro" id="IPR006260">
    <property type="entry name" value="TonB/TolA_C"/>
</dbReference>
<dbReference type="AlphaFoldDB" id="A0A1H8J0C5"/>
<dbReference type="RefSeq" id="WP_089920751.1">
    <property type="nucleotide sequence ID" value="NZ_FOBB01000012.1"/>
</dbReference>
<dbReference type="GO" id="GO:0015031">
    <property type="term" value="P:protein transport"/>
    <property type="evidence" value="ECO:0007669"/>
    <property type="project" value="UniProtKB-KW"/>
</dbReference>